<dbReference type="AlphaFoldDB" id="A0A3E2BN81"/>
<dbReference type="CDD" id="cd16295">
    <property type="entry name" value="TTHA0252-CPSF-like_MBL-fold"/>
    <property type="match status" value="1"/>
</dbReference>
<dbReference type="InterPro" id="IPR022712">
    <property type="entry name" value="Beta_Casp"/>
</dbReference>
<dbReference type="PROSITE" id="PS51257">
    <property type="entry name" value="PROKAR_LIPOPROTEIN"/>
    <property type="match status" value="1"/>
</dbReference>
<dbReference type="InterPro" id="IPR011108">
    <property type="entry name" value="RMMBL"/>
</dbReference>
<dbReference type="Gene3D" id="3.40.50.10890">
    <property type="match status" value="1"/>
</dbReference>
<sequence length="468" mass="52746">MKVKFLGAASQVTGSCFLLSANGLNFLVDCGLYQERDYQARNWEPFPFPPQKINYILLTHAHLDHCGLIPKVVREGFRGRILCTPPSAEILPIVLFDTAKLQEEDAQIKKKRHEKEGRRGPYPEIPLYTTADVEKALPLVEAVDYHLKVNLKSGVQATFREAGHILGSAIIELTVEGSQGEGPRKILFSGDLGQWNKPLVRDPETFEQADYIFLESTYGDREHDHPEKVADRLAENVNRVVSRGGNLVIPTFAIERAQELMFHLSQLVREKKIPQLPVFLDSPMAVSVTNVFGHYLKYLDDESRALFSSGQNPFEFPGLKLVQSFEESRLIEKTRGSAIIMAGSGMCTGGRIKQHLVNNISRPESTILFVGYQARGTLGRQILEGQSPVRIYGQMYQVRATVDQIQGFSAHADRAQLWKWLGSFQKTPRTVFLIHGEKEVIQHFAGEISEQTGWPLVIPEYLSEYQLD</sequence>
<dbReference type="InterPro" id="IPR036866">
    <property type="entry name" value="RibonucZ/Hydroxyglut_hydro"/>
</dbReference>
<dbReference type="Pfam" id="PF10996">
    <property type="entry name" value="Beta-Casp"/>
    <property type="match status" value="1"/>
</dbReference>
<dbReference type="Pfam" id="PF07521">
    <property type="entry name" value="RMMBL"/>
    <property type="match status" value="1"/>
</dbReference>
<protein>
    <submittedName>
        <fullName evidence="4">Metallo-beta-lactamase family protein, RNA-specific</fullName>
    </submittedName>
</protein>
<dbReference type="GO" id="GO:0016787">
    <property type="term" value="F:hydrolase activity"/>
    <property type="evidence" value="ECO:0007669"/>
    <property type="project" value="UniProtKB-KW"/>
</dbReference>
<reference evidence="4 5" key="1">
    <citation type="submission" date="2018-08" db="EMBL/GenBank/DDBJ databases">
        <title>Genome analysis of the thermophilic bacterium of the candidate phylum Aminicenantes from deep subsurface aquifer revealed its physiology and ecological role.</title>
        <authorList>
            <person name="Kadnikov V.V."/>
            <person name="Mardanov A.V."/>
            <person name="Beletsky A.V."/>
            <person name="Karnachuk O.V."/>
            <person name="Ravin N.V."/>
        </authorList>
    </citation>
    <scope>NUCLEOTIDE SEQUENCE [LARGE SCALE GENOMIC DNA]</scope>
    <source>
        <strain evidence="4">BY38</strain>
    </source>
</reference>
<dbReference type="Proteomes" id="UP000257323">
    <property type="component" value="Unassembled WGS sequence"/>
</dbReference>
<feature type="domain" description="Beta-Casp" evidence="3">
    <location>
        <begin position="257"/>
        <end position="382"/>
    </location>
</feature>
<accession>A0A3E2BN81</accession>
<proteinExistence type="predicted"/>
<name>A0A3E2BN81_9BACT</name>
<dbReference type="PANTHER" id="PTHR11203">
    <property type="entry name" value="CLEAVAGE AND POLYADENYLATION SPECIFICITY FACTOR FAMILY MEMBER"/>
    <property type="match status" value="1"/>
</dbReference>
<evidence type="ECO:0000313" key="5">
    <source>
        <dbReference type="Proteomes" id="UP000257323"/>
    </source>
</evidence>
<dbReference type="EMBL" id="QUAH01000005">
    <property type="protein sequence ID" value="RFT16102.1"/>
    <property type="molecule type" value="Genomic_DNA"/>
</dbReference>
<dbReference type="SUPFAM" id="SSF56281">
    <property type="entry name" value="Metallo-hydrolase/oxidoreductase"/>
    <property type="match status" value="1"/>
</dbReference>
<evidence type="ECO:0000259" key="3">
    <source>
        <dbReference type="SMART" id="SM01027"/>
    </source>
</evidence>
<evidence type="ECO:0000313" key="4">
    <source>
        <dbReference type="EMBL" id="RFT16102.1"/>
    </source>
</evidence>
<dbReference type="Pfam" id="PF00753">
    <property type="entry name" value="Lactamase_B"/>
    <property type="match status" value="1"/>
</dbReference>
<dbReference type="PANTHER" id="PTHR11203:SF37">
    <property type="entry name" value="INTEGRATOR COMPLEX SUBUNIT 11"/>
    <property type="match status" value="1"/>
</dbReference>
<dbReference type="InterPro" id="IPR001279">
    <property type="entry name" value="Metallo-B-lactamas"/>
</dbReference>
<evidence type="ECO:0000259" key="2">
    <source>
        <dbReference type="SMART" id="SM00849"/>
    </source>
</evidence>
<dbReference type="GO" id="GO:0004521">
    <property type="term" value="F:RNA endonuclease activity"/>
    <property type="evidence" value="ECO:0007669"/>
    <property type="project" value="TreeGrafter"/>
</dbReference>
<organism evidence="4 5">
    <name type="scientific">Candidatus Saccharicenans subterraneus</name>
    <dbReference type="NCBI Taxonomy" id="2508984"/>
    <lineage>
        <taxon>Bacteria</taxon>
        <taxon>Candidatus Aminicenantota</taxon>
        <taxon>Candidatus Aminicenantia</taxon>
        <taxon>Candidatus Aminicenantales</taxon>
        <taxon>Candidatus Saccharicenantaceae</taxon>
        <taxon>Candidatus Saccharicenans</taxon>
    </lineage>
</organism>
<dbReference type="SMART" id="SM00849">
    <property type="entry name" value="Lactamase_B"/>
    <property type="match status" value="1"/>
</dbReference>
<gene>
    <name evidence="4" type="ORF">OP8BY_2108</name>
</gene>
<comment type="caution">
    <text evidence="4">The sequence shown here is derived from an EMBL/GenBank/DDBJ whole genome shotgun (WGS) entry which is preliminary data.</text>
</comment>
<dbReference type="SMART" id="SM01027">
    <property type="entry name" value="Beta-Casp"/>
    <property type="match status" value="1"/>
</dbReference>
<feature type="domain" description="Metallo-beta-lactamase" evidence="2">
    <location>
        <begin position="13"/>
        <end position="245"/>
    </location>
</feature>
<dbReference type="InterPro" id="IPR050698">
    <property type="entry name" value="MBL"/>
</dbReference>
<dbReference type="Gene3D" id="3.60.15.10">
    <property type="entry name" value="Ribonuclease Z/Hydroxyacylglutathione hydrolase-like"/>
    <property type="match status" value="1"/>
</dbReference>
<keyword evidence="1" id="KW-0378">Hydrolase</keyword>
<evidence type="ECO:0000256" key="1">
    <source>
        <dbReference type="ARBA" id="ARBA00022801"/>
    </source>
</evidence>